<name>A0ABY4GCX1_9BACT</name>
<keyword evidence="2" id="KW-1185">Reference proteome</keyword>
<accession>A0ABY4GCX1</accession>
<evidence type="ECO:0000313" key="1">
    <source>
        <dbReference type="EMBL" id="UOQ68742.1"/>
    </source>
</evidence>
<proteinExistence type="predicted"/>
<evidence type="ECO:0008006" key="3">
    <source>
        <dbReference type="Google" id="ProtNLM"/>
    </source>
</evidence>
<gene>
    <name evidence="1" type="ORF">MUN86_23815</name>
</gene>
<geneLocation type="plasmid" evidence="1 2">
    <name>unnamed1</name>
</geneLocation>
<dbReference type="RefSeq" id="WP_245126240.1">
    <property type="nucleotide sequence ID" value="NZ_CP095062.1"/>
</dbReference>
<protein>
    <recommendedName>
        <fullName evidence="3">STAS/SEC14 domain-containing protein</fullName>
    </recommendedName>
</protein>
<dbReference type="EMBL" id="CP095062">
    <property type="protein sequence ID" value="UOQ68742.1"/>
    <property type="molecule type" value="Genomic_DNA"/>
</dbReference>
<sequence length="132" mass="15432">MSLLYFEIAMGRFHEHADGYAWLRYHPGQRSLSDVQGFLTHTGRLLQRYDWHRVLSDQRLLLPFTEDERLLILNYWQTRQVAYGPVTGAVVLSQDVFTRLSFSQIQQQAKGALVYRVFEEEAAAINWLSQVV</sequence>
<reference evidence="1" key="1">
    <citation type="submission" date="2022-04" db="EMBL/GenBank/DDBJ databases">
        <title>Hymenobacter sp. isolated from the air.</title>
        <authorList>
            <person name="Won M."/>
            <person name="Lee C.-M."/>
            <person name="Woen H.-Y."/>
            <person name="Kwon S.-W."/>
        </authorList>
    </citation>
    <scope>NUCLEOTIDE SEQUENCE</scope>
    <source>
        <strain evidence="1">5420S-77</strain>
        <plasmid evidence="1">unnamed1</plasmid>
    </source>
</reference>
<evidence type="ECO:0000313" key="2">
    <source>
        <dbReference type="Proteomes" id="UP000830401"/>
    </source>
</evidence>
<organism evidence="1 2">
    <name type="scientific">Hymenobacter volaticus</name>
    <dbReference type="NCBI Taxonomy" id="2932254"/>
    <lineage>
        <taxon>Bacteria</taxon>
        <taxon>Pseudomonadati</taxon>
        <taxon>Bacteroidota</taxon>
        <taxon>Cytophagia</taxon>
        <taxon>Cytophagales</taxon>
        <taxon>Hymenobacteraceae</taxon>
        <taxon>Hymenobacter</taxon>
    </lineage>
</organism>
<dbReference type="Proteomes" id="UP000830401">
    <property type="component" value="Plasmid unnamed1"/>
</dbReference>
<keyword evidence="1" id="KW-0614">Plasmid</keyword>